<proteinExistence type="predicted"/>
<evidence type="ECO:0000313" key="4">
    <source>
        <dbReference type="Proteomes" id="UP000002588"/>
    </source>
</evidence>
<protein>
    <submittedName>
        <fullName evidence="3">Hypothetical secreted protein</fullName>
    </submittedName>
</protein>
<evidence type="ECO:0000256" key="1">
    <source>
        <dbReference type="SAM" id="SignalP"/>
    </source>
</evidence>
<feature type="signal peptide" evidence="1">
    <location>
        <begin position="1"/>
        <end position="40"/>
    </location>
</feature>
<dbReference type="InterPro" id="IPR005180">
    <property type="entry name" value="DUF302"/>
</dbReference>
<name>A1K9Y5_AZOSB</name>
<dbReference type="OrthoDB" id="7363179at2"/>
<reference evidence="3 4" key="1">
    <citation type="journal article" date="2006" name="Nat. Biotechnol.">
        <title>Complete genome of the mutualistic, N2-fixing grass endophyte Azoarcus sp. strain BH72.</title>
        <authorList>
            <person name="Krause A."/>
            <person name="Ramakumar A."/>
            <person name="Bartels D."/>
            <person name="Battistoni F."/>
            <person name="Bekel T."/>
            <person name="Boch J."/>
            <person name="Boehm M."/>
            <person name="Friedrich F."/>
            <person name="Hurek T."/>
            <person name="Krause L."/>
            <person name="Linke B."/>
            <person name="McHardy A.C."/>
            <person name="Sarkar A."/>
            <person name="Schneiker S."/>
            <person name="Syed A.A."/>
            <person name="Thauer R."/>
            <person name="Vorhoelter F.-J."/>
            <person name="Weidner S."/>
            <person name="Puehler A."/>
            <person name="Reinhold-Hurek B."/>
            <person name="Kaiser O."/>
            <person name="Goesmann A."/>
        </authorList>
    </citation>
    <scope>NUCLEOTIDE SEQUENCE [LARGE SCALE GENOMIC DNA]</scope>
    <source>
        <strain evidence="3 4">BH72</strain>
    </source>
</reference>
<dbReference type="STRING" id="62928.azo3024"/>
<evidence type="ECO:0000313" key="3">
    <source>
        <dbReference type="EMBL" id="CAL95640.1"/>
    </source>
</evidence>
<dbReference type="Gene3D" id="3.30.310.70">
    <property type="entry name" value="TT1751-like domain"/>
    <property type="match status" value="1"/>
</dbReference>
<dbReference type="InterPro" id="IPR035923">
    <property type="entry name" value="TT1751-like_sf"/>
</dbReference>
<dbReference type="Pfam" id="PF03625">
    <property type="entry name" value="DUF302"/>
    <property type="match status" value="1"/>
</dbReference>
<sequence>MPLAQRAAPRPSWPRAAFVRLLPRAALFAAALALAAPAGAQELVVRRLQAVTFAAAHEAVLDAIAAEGIAPPTESDFGGMLARTAPDLGHRADFYAEARLINFCSSPLAARMAAESPHQLLYCPLQIAVYRLPDDAGAVYLGYRRSAPTAAGRAAETLLEAILNRSAAELGRSLPGVAP</sequence>
<dbReference type="HOGENOM" id="CLU_126572_1_0_4"/>
<dbReference type="RefSeq" id="WP_011766749.1">
    <property type="nucleotide sequence ID" value="NC_008702.1"/>
</dbReference>
<dbReference type="EMBL" id="AM406670">
    <property type="protein sequence ID" value="CAL95640.1"/>
    <property type="molecule type" value="Genomic_DNA"/>
</dbReference>
<keyword evidence="4" id="KW-1185">Reference proteome</keyword>
<dbReference type="Proteomes" id="UP000002588">
    <property type="component" value="Chromosome"/>
</dbReference>
<dbReference type="SUPFAM" id="SSF103247">
    <property type="entry name" value="TT1751-like"/>
    <property type="match status" value="1"/>
</dbReference>
<evidence type="ECO:0000259" key="2">
    <source>
        <dbReference type="Pfam" id="PF03625"/>
    </source>
</evidence>
<organism evidence="3 4">
    <name type="scientific">Azoarcus sp. (strain BH72)</name>
    <dbReference type="NCBI Taxonomy" id="418699"/>
    <lineage>
        <taxon>Bacteria</taxon>
        <taxon>Pseudomonadati</taxon>
        <taxon>Pseudomonadota</taxon>
        <taxon>Betaproteobacteria</taxon>
        <taxon>Rhodocyclales</taxon>
        <taxon>Zoogloeaceae</taxon>
        <taxon>Azoarcus</taxon>
    </lineage>
</organism>
<dbReference type="KEGG" id="azo:azo3024"/>
<dbReference type="KEGG" id="aoa:dqs_3159"/>
<feature type="chain" id="PRO_5002636165" evidence="1">
    <location>
        <begin position="41"/>
        <end position="179"/>
    </location>
</feature>
<accession>A1K9Y5</accession>
<gene>
    <name evidence="3" type="ordered locus">azo3024</name>
</gene>
<dbReference type="eggNOG" id="COG3439">
    <property type="taxonomic scope" value="Bacteria"/>
</dbReference>
<dbReference type="AlphaFoldDB" id="A1K9Y5"/>
<feature type="domain" description="DUF302" evidence="2">
    <location>
        <begin position="96"/>
        <end position="143"/>
    </location>
</feature>
<keyword evidence="1" id="KW-0732">Signal</keyword>